<dbReference type="NCBIfam" id="TIGR02904">
    <property type="entry name" value="spore_ysxE"/>
    <property type="match status" value="1"/>
</dbReference>
<dbReference type="Gene3D" id="3.30.200.20">
    <property type="entry name" value="Phosphorylase Kinase, domain 1"/>
    <property type="match status" value="1"/>
</dbReference>
<protein>
    <submittedName>
        <fullName evidence="2">Spore coat protein YsxE</fullName>
    </submittedName>
</protein>
<evidence type="ECO:0000259" key="1">
    <source>
        <dbReference type="Pfam" id="PF01636"/>
    </source>
</evidence>
<keyword evidence="2" id="KW-0167">Capsid protein</keyword>
<dbReference type="AlphaFoldDB" id="A0A3M7TX87"/>
<dbReference type="InterPro" id="IPR002575">
    <property type="entry name" value="Aminoglycoside_PTrfase"/>
</dbReference>
<dbReference type="Proteomes" id="UP000278746">
    <property type="component" value="Unassembled WGS sequence"/>
</dbReference>
<name>A0A3M7TX87_9BACI</name>
<dbReference type="InterPro" id="IPR011009">
    <property type="entry name" value="Kinase-like_dom_sf"/>
</dbReference>
<comment type="caution">
    <text evidence="2">The sequence shown here is derived from an EMBL/GenBank/DDBJ whole genome shotgun (WGS) entry which is preliminary data.</text>
</comment>
<dbReference type="Pfam" id="PF01636">
    <property type="entry name" value="APH"/>
    <property type="match status" value="1"/>
</dbReference>
<reference evidence="2 3" key="1">
    <citation type="submission" date="2018-10" db="EMBL/GenBank/DDBJ databases">
        <title>Bacillus Keqinensis sp. nov., a moderately halophilic bacterium isolated from a saline-alkaline lake.</title>
        <authorList>
            <person name="Wang H."/>
        </authorList>
    </citation>
    <scope>NUCLEOTIDE SEQUENCE [LARGE SCALE GENOMIC DNA]</scope>
    <source>
        <strain evidence="2 3">KQ-3</strain>
    </source>
</reference>
<dbReference type="InterPro" id="IPR047175">
    <property type="entry name" value="CotS-like"/>
</dbReference>
<gene>
    <name evidence="2" type="primary">ysxE</name>
    <name evidence="2" type="ORF">EBO34_09960</name>
</gene>
<dbReference type="PANTHER" id="PTHR39179">
    <property type="entry name" value="SPORE COAT PROTEIN I"/>
    <property type="match status" value="1"/>
</dbReference>
<dbReference type="Gene3D" id="3.90.1200.10">
    <property type="match status" value="1"/>
</dbReference>
<dbReference type="RefSeq" id="WP_122897808.1">
    <property type="nucleotide sequence ID" value="NZ_RHIB01000001.1"/>
</dbReference>
<proteinExistence type="predicted"/>
<feature type="domain" description="Aminoglycoside phosphotransferase" evidence="1">
    <location>
        <begin position="36"/>
        <end position="271"/>
    </location>
</feature>
<dbReference type="OrthoDB" id="2379727at2"/>
<dbReference type="SUPFAM" id="SSF56112">
    <property type="entry name" value="Protein kinase-like (PK-like)"/>
    <property type="match status" value="1"/>
</dbReference>
<sequence length="339" mass="40793">MTTKTFDHLGSVLFHYDLYPEKIETYGKVKKVYTSRGVFALKQTPMDREGGDWFIHVMRRLDRIGFHYTVPIVPTKYGDYLVRRGDSAFYLMPWYDSHDRFSHPVSKEGVILEEIAKLHGLTEKNQEYSEEVIQESFNTLKKRWELRRLEMERFVDKIETQQYLSPFELTFLTHFHRMVQMAESAEEHLASWVDICKEKKGFRSVLCHGRLNRSHVLFDQYGSGYFLNFEHAVLDTPARDLAILFRHYFQTKPWDTSEGFHWLGTYERHFALFDEERHLLMSYLSFPESIFHSVDLYLNEQREQTQLQLVTHLERRILSLNRIHRLQEMLFREEPEQNY</sequence>
<evidence type="ECO:0000313" key="3">
    <source>
        <dbReference type="Proteomes" id="UP000278746"/>
    </source>
</evidence>
<dbReference type="InterPro" id="IPR014253">
    <property type="entry name" value="Spore_coat_YsxE"/>
</dbReference>
<keyword evidence="3" id="KW-1185">Reference proteome</keyword>
<evidence type="ECO:0000313" key="2">
    <source>
        <dbReference type="EMBL" id="RNA70227.1"/>
    </source>
</evidence>
<accession>A0A3M7TX87</accession>
<keyword evidence="2" id="KW-0946">Virion</keyword>
<organism evidence="2 3">
    <name type="scientific">Alteribacter keqinensis</name>
    <dbReference type="NCBI Taxonomy" id="2483800"/>
    <lineage>
        <taxon>Bacteria</taxon>
        <taxon>Bacillati</taxon>
        <taxon>Bacillota</taxon>
        <taxon>Bacilli</taxon>
        <taxon>Bacillales</taxon>
        <taxon>Bacillaceae</taxon>
        <taxon>Alteribacter</taxon>
    </lineage>
</organism>
<dbReference type="PANTHER" id="PTHR39179:SF3">
    <property type="entry name" value="COTS-RELATED PROTEIN"/>
    <property type="match status" value="1"/>
</dbReference>
<dbReference type="GO" id="GO:0042601">
    <property type="term" value="C:endospore-forming forespore"/>
    <property type="evidence" value="ECO:0007669"/>
    <property type="project" value="TreeGrafter"/>
</dbReference>
<dbReference type="EMBL" id="RHIB01000001">
    <property type="protein sequence ID" value="RNA70227.1"/>
    <property type="molecule type" value="Genomic_DNA"/>
</dbReference>